<dbReference type="Proteomes" id="UP000003856">
    <property type="component" value="Unassembled WGS sequence"/>
</dbReference>
<evidence type="ECO:0000313" key="2">
    <source>
        <dbReference type="EMBL" id="EER58468.1"/>
    </source>
</evidence>
<comment type="caution">
    <text evidence="2">The sequence shown here is derived from an EMBL/GenBank/DDBJ whole genome shotgun (WGS) entry which is preliminary data.</text>
</comment>
<name>C5TAM3_ACIDE</name>
<keyword evidence="1" id="KW-0472">Membrane</keyword>
<dbReference type="EMBL" id="ACQT01000259">
    <property type="protein sequence ID" value="EER58468.1"/>
    <property type="molecule type" value="Genomic_DNA"/>
</dbReference>
<feature type="transmembrane region" description="Helical" evidence="1">
    <location>
        <begin position="21"/>
        <end position="38"/>
    </location>
</feature>
<gene>
    <name evidence="2" type="ORF">AcdelDRAFT_3953</name>
</gene>
<feature type="non-terminal residue" evidence="2">
    <location>
        <position position="41"/>
    </location>
</feature>
<organism evidence="2 3">
    <name type="scientific">Acidovorax delafieldii 2AN</name>
    <dbReference type="NCBI Taxonomy" id="573060"/>
    <lineage>
        <taxon>Bacteria</taxon>
        <taxon>Pseudomonadati</taxon>
        <taxon>Pseudomonadota</taxon>
        <taxon>Betaproteobacteria</taxon>
        <taxon>Burkholderiales</taxon>
        <taxon>Comamonadaceae</taxon>
        <taxon>Acidovorax</taxon>
    </lineage>
</organism>
<evidence type="ECO:0000256" key="1">
    <source>
        <dbReference type="SAM" id="Phobius"/>
    </source>
</evidence>
<keyword evidence="1" id="KW-1133">Transmembrane helix</keyword>
<keyword evidence="3" id="KW-1185">Reference proteome</keyword>
<evidence type="ECO:0000313" key="3">
    <source>
        <dbReference type="Proteomes" id="UP000003856"/>
    </source>
</evidence>
<keyword evidence="1" id="KW-0812">Transmembrane</keyword>
<accession>C5TAM3</accession>
<protein>
    <submittedName>
        <fullName evidence="2">Uncharacterized protein</fullName>
    </submittedName>
</protein>
<proteinExistence type="predicted"/>
<sequence length="41" mass="4147">MPSSPLSAPATFSRLRPALRVVAFVIAAVAVVASPARAQAV</sequence>
<reference evidence="2 3" key="1">
    <citation type="submission" date="2009-05" db="EMBL/GenBank/DDBJ databases">
        <title>The draft genome of Acidovorax delafieldii 2AN.</title>
        <authorList>
            <consortium name="US DOE Joint Genome Institute (JGI-PGF)"/>
            <person name="Lucas S."/>
            <person name="Copeland A."/>
            <person name="Lapidus A."/>
            <person name="Glavina del Rio T."/>
            <person name="Tice H."/>
            <person name="Bruce D."/>
            <person name="Goodwin L."/>
            <person name="Pitluck S."/>
            <person name="Larimer F."/>
            <person name="Land M.L."/>
            <person name="Hauser L."/>
            <person name="Shelobolina E.S."/>
            <person name="Picardal F."/>
            <person name="Roden E."/>
            <person name="Emerson D."/>
        </authorList>
    </citation>
    <scope>NUCLEOTIDE SEQUENCE [LARGE SCALE GENOMIC DNA]</scope>
    <source>
        <strain evidence="2 3">2AN</strain>
    </source>
</reference>
<dbReference type="AlphaFoldDB" id="C5TAM3"/>